<evidence type="ECO:0008006" key="5">
    <source>
        <dbReference type="Google" id="ProtNLM"/>
    </source>
</evidence>
<accession>D6Y262</accession>
<gene>
    <name evidence="3" type="ordered locus">Tbis_0060</name>
</gene>
<protein>
    <recommendedName>
        <fullName evidence="5">DUF3618 domain-containing protein</fullName>
    </recommendedName>
</protein>
<organism evidence="3 4">
    <name type="scientific">Thermobispora bispora (strain ATCC 19993 / DSM 43833 / CBS 139.67 / JCM 10125 / KCTC 9307 / NBRC 14880 / R51)</name>
    <dbReference type="NCBI Taxonomy" id="469371"/>
    <lineage>
        <taxon>Bacteria</taxon>
        <taxon>Bacillati</taxon>
        <taxon>Actinomycetota</taxon>
        <taxon>Actinomycetes</taxon>
        <taxon>Streptosporangiales</taxon>
        <taxon>Streptosporangiaceae</taxon>
        <taxon>Thermobispora</taxon>
    </lineage>
</organism>
<dbReference type="STRING" id="469371.Tbis_0060"/>
<keyword evidence="2" id="KW-0812">Transmembrane</keyword>
<dbReference type="HOGENOM" id="CLU_139820_0_0_11"/>
<feature type="compositionally biased region" description="Polar residues" evidence="1">
    <location>
        <begin position="137"/>
        <end position="160"/>
    </location>
</feature>
<evidence type="ECO:0000256" key="2">
    <source>
        <dbReference type="SAM" id="Phobius"/>
    </source>
</evidence>
<evidence type="ECO:0000256" key="1">
    <source>
        <dbReference type="SAM" id="MobiDB-lite"/>
    </source>
</evidence>
<dbReference type="KEGG" id="tbi:Tbis_0060"/>
<keyword evidence="4" id="KW-1185">Reference proteome</keyword>
<name>D6Y262_THEBD</name>
<feature type="transmembrane region" description="Helical" evidence="2">
    <location>
        <begin position="98"/>
        <end position="117"/>
    </location>
</feature>
<evidence type="ECO:0000313" key="3">
    <source>
        <dbReference type="EMBL" id="ADG86797.1"/>
    </source>
</evidence>
<keyword evidence="2" id="KW-0472">Membrane</keyword>
<dbReference type="AlphaFoldDB" id="D6Y262"/>
<keyword evidence="2" id="KW-1133">Transmembrane helix</keyword>
<feature type="region of interest" description="Disordered" evidence="1">
    <location>
        <begin position="128"/>
        <end position="160"/>
    </location>
</feature>
<proteinExistence type="predicted"/>
<dbReference type="EMBL" id="CP001874">
    <property type="protein sequence ID" value="ADG86797.1"/>
    <property type="molecule type" value="Genomic_DNA"/>
</dbReference>
<reference evidence="3 4" key="1">
    <citation type="submission" date="2010-01" db="EMBL/GenBank/DDBJ databases">
        <title>The complete genome of Thermobispora bispora DSM 43833.</title>
        <authorList>
            <consortium name="US DOE Joint Genome Institute (JGI-PGF)"/>
            <person name="Lucas S."/>
            <person name="Copeland A."/>
            <person name="Lapidus A."/>
            <person name="Glavina del Rio T."/>
            <person name="Dalin E."/>
            <person name="Tice H."/>
            <person name="Bruce D."/>
            <person name="Goodwin L."/>
            <person name="Pitluck S."/>
            <person name="Kyrpides N."/>
            <person name="Mavromatis K."/>
            <person name="Ivanova N."/>
            <person name="Mikhailova N."/>
            <person name="Chertkov O."/>
            <person name="Brettin T."/>
            <person name="Detter J.C."/>
            <person name="Han C."/>
            <person name="Larimer F."/>
            <person name="Land M."/>
            <person name="Hauser L."/>
            <person name="Markowitz V."/>
            <person name="Cheng J.-F."/>
            <person name="Hugenholtz P."/>
            <person name="Woyke T."/>
            <person name="Wu D."/>
            <person name="Jando M."/>
            <person name="Schneider S."/>
            <person name="Klenk H.-P."/>
            <person name="Eisen J.A."/>
        </authorList>
    </citation>
    <scope>NUCLEOTIDE SEQUENCE [LARGE SCALE GENOMIC DNA]</scope>
    <source>
        <strain evidence="4">ATCC 19993 / DSM 43833 / CBS 139.67 / JCM 10125 / KCTC 9307 / NBRC 14880 / R51</strain>
    </source>
</reference>
<dbReference type="eggNOG" id="ENOG50349IP">
    <property type="taxonomic scope" value="Bacteria"/>
</dbReference>
<evidence type="ECO:0000313" key="4">
    <source>
        <dbReference type="Proteomes" id="UP000006640"/>
    </source>
</evidence>
<dbReference type="Proteomes" id="UP000006640">
    <property type="component" value="Chromosome"/>
</dbReference>
<sequence>MRTSMGRGGRRESMLNPQDLMGRVRSAAKKAGVRMTPVAGTARDVAAQRIEDARLWAAPKLDQAAHSVEEQIAPVVSAFLTELARRLESTAPKKTRRWPLAALCTGAAIGAIGVAMYRGNAKRWAESVRDTVRGVEQPTTDWSQERTGSMQQGAEQTRRP</sequence>